<evidence type="ECO:0000313" key="1">
    <source>
        <dbReference type="EMBL" id="KAJ5330618.1"/>
    </source>
</evidence>
<sequence length="405" mass="48036">MPLVDHSNLDTEATCLGQLGNFANLLTEIRLMIWDALFKERMFSPPEFGTNILSILCCSRYLHREISYVAYEDMTHENQIYTPKAARILFVINISSKRLHIETETQTKHVRRHILNFPHHRLRNCRLGLNIAPHYQSDFGQMITIWQSINKFVDALNDIETSPQTPGPYGYKIEHSLSIRPRYRNTTICSPSKDEVGMYVSPGLWAIVARKKHSLSHQTFYELSNIHLENSETLNPAQKKWAYNNTSEIQRWLTDIRIFLDNALDTVQGLSARILRRERFQNWYEDGNKWKSAYEEQFQFDLTNNRDIVMKYDPNLNKARRRHEMLIIWHHLVHAPEDDKEQIDATYLSTKRALYTTWNSKAWFTKKAYDTERIHQGDMAPFCNHSYIYRDYKRRSVCEEQEREI</sequence>
<proteinExistence type="predicted"/>
<organism evidence="1 2">
    <name type="scientific">Penicillium atrosanguineum</name>
    <dbReference type="NCBI Taxonomy" id="1132637"/>
    <lineage>
        <taxon>Eukaryota</taxon>
        <taxon>Fungi</taxon>
        <taxon>Dikarya</taxon>
        <taxon>Ascomycota</taxon>
        <taxon>Pezizomycotina</taxon>
        <taxon>Eurotiomycetes</taxon>
        <taxon>Eurotiomycetidae</taxon>
        <taxon>Eurotiales</taxon>
        <taxon>Aspergillaceae</taxon>
        <taxon>Penicillium</taxon>
    </lineage>
</organism>
<protein>
    <submittedName>
        <fullName evidence="1">Uncharacterized protein</fullName>
    </submittedName>
</protein>
<gene>
    <name evidence="1" type="ORF">N7476_000401</name>
</gene>
<evidence type="ECO:0000313" key="2">
    <source>
        <dbReference type="Proteomes" id="UP001147746"/>
    </source>
</evidence>
<comment type="caution">
    <text evidence="1">The sequence shown here is derived from an EMBL/GenBank/DDBJ whole genome shotgun (WGS) entry which is preliminary data.</text>
</comment>
<reference evidence="1" key="1">
    <citation type="submission" date="2022-12" db="EMBL/GenBank/DDBJ databases">
        <authorList>
            <person name="Petersen C."/>
        </authorList>
    </citation>
    <scope>NUCLEOTIDE SEQUENCE</scope>
    <source>
        <strain evidence="1">IBT 21472</strain>
    </source>
</reference>
<name>A0A9W9UC42_9EURO</name>
<dbReference type="Proteomes" id="UP001147746">
    <property type="component" value="Unassembled WGS sequence"/>
</dbReference>
<reference evidence="1" key="2">
    <citation type="journal article" date="2023" name="IMA Fungus">
        <title>Comparative genomic study of the Penicillium genus elucidates a diverse pangenome and 15 lateral gene transfer events.</title>
        <authorList>
            <person name="Petersen C."/>
            <person name="Sorensen T."/>
            <person name="Nielsen M.R."/>
            <person name="Sondergaard T.E."/>
            <person name="Sorensen J.L."/>
            <person name="Fitzpatrick D.A."/>
            <person name="Frisvad J.C."/>
            <person name="Nielsen K.L."/>
        </authorList>
    </citation>
    <scope>NUCLEOTIDE SEQUENCE</scope>
    <source>
        <strain evidence="1">IBT 21472</strain>
    </source>
</reference>
<dbReference type="EMBL" id="JAPZBO010000001">
    <property type="protein sequence ID" value="KAJ5330618.1"/>
    <property type="molecule type" value="Genomic_DNA"/>
</dbReference>
<accession>A0A9W9UC42</accession>
<keyword evidence="2" id="KW-1185">Reference proteome</keyword>
<dbReference type="AlphaFoldDB" id="A0A9W9UC42"/>